<sequence>MPGSGPPIGTLASGSMSGSQRPSVEFTVASVGPYALNICRPRAKRATSAVEIRSVPASSVAPSGRSQSSGRAASSAGGRIMKVMPWARAYSVSSGPGTRRSAGTTTSRAPVSSPRHRSKNATSKLGDANCSTRPSGPTPSRSVAVASSFTTPACDTTTPLGRPVEPEV</sequence>
<feature type="region of interest" description="Disordered" evidence="1">
    <location>
        <begin position="1"/>
        <end position="22"/>
    </location>
</feature>
<feature type="compositionally biased region" description="Polar residues" evidence="1">
    <location>
        <begin position="12"/>
        <end position="22"/>
    </location>
</feature>
<gene>
    <name evidence="2" type="ORF">Cco03nite_57520</name>
</gene>
<feature type="compositionally biased region" description="Low complexity" evidence="1">
    <location>
        <begin position="93"/>
        <end position="110"/>
    </location>
</feature>
<protein>
    <submittedName>
        <fullName evidence="2">Uncharacterized protein</fullName>
    </submittedName>
</protein>
<comment type="caution">
    <text evidence="2">The sequence shown here is derived from an EMBL/GenBank/DDBJ whole genome shotgun (WGS) entry which is preliminary data.</text>
</comment>
<reference evidence="2 3" key="1">
    <citation type="submission" date="2021-01" db="EMBL/GenBank/DDBJ databases">
        <title>Whole genome shotgun sequence of Catellatospora coxensis NBRC 107359.</title>
        <authorList>
            <person name="Komaki H."/>
            <person name="Tamura T."/>
        </authorList>
    </citation>
    <scope>NUCLEOTIDE SEQUENCE [LARGE SCALE GENOMIC DNA]</scope>
    <source>
        <strain evidence="2 3">NBRC 107359</strain>
    </source>
</reference>
<feature type="compositionally biased region" description="Polar residues" evidence="1">
    <location>
        <begin position="145"/>
        <end position="159"/>
    </location>
</feature>
<dbReference type="AlphaFoldDB" id="A0A8J3KZ92"/>
<proteinExistence type="predicted"/>
<feature type="region of interest" description="Disordered" evidence="1">
    <location>
        <begin position="40"/>
        <end position="168"/>
    </location>
</feature>
<accession>A0A8J3KZ92</accession>
<evidence type="ECO:0000313" key="2">
    <source>
        <dbReference type="EMBL" id="GIG09052.1"/>
    </source>
</evidence>
<dbReference type="Proteomes" id="UP000630887">
    <property type="component" value="Unassembled WGS sequence"/>
</dbReference>
<feature type="compositionally biased region" description="Low complexity" evidence="1">
    <location>
        <begin position="131"/>
        <end position="142"/>
    </location>
</feature>
<evidence type="ECO:0000313" key="3">
    <source>
        <dbReference type="Proteomes" id="UP000630887"/>
    </source>
</evidence>
<keyword evidence="3" id="KW-1185">Reference proteome</keyword>
<dbReference type="EMBL" id="BONI01000057">
    <property type="protein sequence ID" value="GIG09052.1"/>
    <property type="molecule type" value="Genomic_DNA"/>
</dbReference>
<organism evidence="2 3">
    <name type="scientific">Catellatospora coxensis</name>
    <dbReference type="NCBI Taxonomy" id="310354"/>
    <lineage>
        <taxon>Bacteria</taxon>
        <taxon>Bacillati</taxon>
        <taxon>Actinomycetota</taxon>
        <taxon>Actinomycetes</taxon>
        <taxon>Micromonosporales</taxon>
        <taxon>Micromonosporaceae</taxon>
        <taxon>Catellatospora</taxon>
    </lineage>
</organism>
<feature type="compositionally biased region" description="Low complexity" evidence="1">
    <location>
        <begin position="63"/>
        <end position="79"/>
    </location>
</feature>
<evidence type="ECO:0000256" key="1">
    <source>
        <dbReference type="SAM" id="MobiDB-lite"/>
    </source>
</evidence>
<name>A0A8J3KZ92_9ACTN</name>